<organism evidence="1 2">
    <name type="scientific">Blautia producta</name>
    <dbReference type="NCBI Taxonomy" id="33035"/>
    <lineage>
        <taxon>Bacteria</taxon>
        <taxon>Bacillati</taxon>
        <taxon>Bacillota</taxon>
        <taxon>Clostridia</taxon>
        <taxon>Lachnospirales</taxon>
        <taxon>Lachnospiraceae</taxon>
        <taxon>Blautia</taxon>
    </lineage>
</organism>
<reference evidence="1" key="1">
    <citation type="submission" date="2023-10" db="EMBL/GenBank/DDBJ databases">
        <title>Genome sequence of Blautia coccoides DSM 935.</title>
        <authorList>
            <person name="Boeer T."/>
            <person name="Bengelsdorf F.R."/>
            <person name="Daniel R."/>
            <person name="Poehlein A."/>
        </authorList>
    </citation>
    <scope>NUCLEOTIDE SEQUENCE [LARGE SCALE GENOMIC DNA]</scope>
    <source>
        <strain evidence="1">DSM 935</strain>
    </source>
</reference>
<keyword evidence="2" id="KW-1185">Reference proteome</keyword>
<evidence type="ECO:0000313" key="1">
    <source>
        <dbReference type="EMBL" id="WPX76503.1"/>
    </source>
</evidence>
<dbReference type="Proteomes" id="UP001325248">
    <property type="component" value="Chromosome"/>
</dbReference>
<protein>
    <recommendedName>
        <fullName evidence="3">Helix-turn-helix protein</fullName>
    </recommendedName>
</protein>
<evidence type="ECO:0000313" key="2">
    <source>
        <dbReference type="Proteomes" id="UP001325248"/>
    </source>
</evidence>
<sequence length="387" mass="45608">MSKTQFINQDSTGTEDIRQDHINAIRNRLKIKREEYCKTLSNKKVLGPGAIHDYLEREYHVCTSKTTIQNFFSEDDNIQKIDISAVLAMCDWWGCDPSEILAFPDQTSFSTSNKYKQNPHQQLLSDLSYNGRFYCYFFKISGTDSSFNLPYPHSLKKREDLMEGTITFNIDSDNGSKAYFEYKQRVHQFQKDDDIKIKRCTCFPMESSLNHNIYLDFVDQDGRFYYIFFNHQVFINGPLYFRIGGMITETSEHDNGPIFQKIVLFHEKPDDSQKSLIRGLLNTNPYNYLLDKQELESLAATDTDIQIFWNNYKDLLAPRKRDIYFFNETLITKESGYLSEYDAKKTLIKLRHHSYSQNQIIIGRDEDAHRIARRMQNPKDVDHDDYQ</sequence>
<dbReference type="EMBL" id="CP136422">
    <property type="protein sequence ID" value="WPX76503.1"/>
    <property type="molecule type" value="Genomic_DNA"/>
</dbReference>
<gene>
    <name evidence="1" type="ORF">BLCOC_48890</name>
</gene>
<proteinExistence type="predicted"/>
<evidence type="ECO:0008006" key="3">
    <source>
        <dbReference type="Google" id="ProtNLM"/>
    </source>
</evidence>
<accession>A0ABZ0UIJ7</accession>
<name>A0ABZ0UIJ7_9FIRM</name>